<dbReference type="EMBL" id="UZAI01003957">
    <property type="protein sequence ID" value="VDO83415.1"/>
    <property type="molecule type" value="Genomic_DNA"/>
</dbReference>
<proteinExistence type="predicted"/>
<dbReference type="AlphaFoldDB" id="A0A183LYD9"/>
<gene>
    <name evidence="2" type="ORF">SMRZ_LOCUS8814</name>
</gene>
<accession>A0A183LYD9</accession>
<name>A0A183LYD9_9TREM</name>
<keyword evidence="3" id="KW-1185">Reference proteome</keyword>
<evidence type="ECO:0000313" key="3">
    <source>
        <dbReference type="Proteomes" id="UP000277204"/>
    </source>
</evidence>
<protein>
    <submittedName>
        <fullName evidence="2">Uncharacterized protein</fullName>
    </submittedName>
</protein>
<sequence>MNHLYEINQMSATHNKHWNILKLLCKDKNVDEVNKKLEEIALQHKNEISLKQDIAKQRVNDQLYEIHKVAEEINRTKFAVDSNKGLWQKVLKGHNRLFPNFLNKINSNLDSSSTNLIKISGKQKEAKKSVLKDRRGEKKHKSRTIHSLKKNQKEFQRPPPRPKTRLILSAPRVRRIRRRPTTTPNSTRSTIISGLNSTVGSASQRKLWFLSRSYLELENQIRVERRKNRQQIKSSRSCPPRVSLSTNINDQLDSARSINSRPSSFAPKTPREQKLRRYLYFLKIQQTELQEKINKFCDDISEFIKSSLNINDEVVPDNALSISIF</sequence>
<feature type="compositionally biased region" description="Basic and acidic residues" evidence="1">
    <location>
        <begin position="122"/>
        <end position="136"/>
    </location>
</feature>
<evidence type="ECO:0000256" key="1">
    <source>
        <dbReference type="SAM" id="MobiDB-lite"/>
    </source>
</evidence>
<feature type="compositionally biased region" description="Basic residues" evidence="1">
    <location>
        <begin position="137"/>
        <end position="150"/>
    </location>
</feature>
<evidence type="ECO:0000313" key="2">
    <source>
        <dbReference type="EMBL" id="VDO83415.1"/>
    </source>
</evidence>
<reference evidence="2 3" key="1">
    <citation type="submission" date="2018-11" db="EMBL/GenBank/DDBJ databases">
        <authorList>
            <consortium name="Pathogen Informatics"/>
        </authorList>
    </citation>
    <scope>NUCLEOTIDE SEQUENCE [LARGE SCALE GENOMIC DNA]</scope>
    <source>
        <strain evidence="2 3">Zambia</strain>
    </source>
</reference>
<dbReference type="Proteomes" id="UP000277204">
    <property type="component" value="Unassembled WGS sequence"/>
</dbReference>
<organism evidence="2 3">
    <name type="scientific">Schistosoma margrebowiei</name>
    <dbReference type="NCBI Taxonomy" id="48269"/>
    <lineage>
        <taxon>Eukaryota</taxon>
        <taxon>Metazoa</taxon>
        <taxon>Spiralia</taxon>
        <taxon>Lophotrochozoa</taxon>
        <taxon>Platyhelminthes</taxon>
        <taxon>Trematoda</taxon>
        <taxon>Digenea</taxon>
        <taxon>Strigeidida</taxon>
        <taxon>Schistosomatoidea</taxon>
        <taxon>Schistosomatidae</taxon>
        <taxon>Schistosoma</taxon>
    </lineage>
</organism>
<feature type="region of interest" description="Disordered" evidence="1">
    <location>
        <begin position="122"/>
        <end position="164"/>
    </location>
</feature>